<dbReference type="Gene3D" id="1.10.10.2840">
    <property type="entry name" value="PucR C-terminal helix-turn-helix domain"/>
    <property type="match status" value="1"/>
</dbReference>
<dbReference type="InterPro" id="IPR041522">
    <property type="entry name" value="CdaR_GGDEF"/>
</dbReference>
<dbReference type="AlphaFoldDB" id="A0A7K0DK04"/>
<accession>A0A7K0DK04</accession>
<evidence type="ECO:0000259" key="2">
    <source>
        <dbReference type="Pfam" id="PF13185"/>
    </source>
</evidence>
<evidence type="ECO:0000259" key="3">
    <source>
        <dbReference type="Pfam" id="PF13556"/>
    </source>
</evidence>
<evidence type="ECO:0000259" key="4">
    <source>
        <dbReference type="Pfam" id="PF17853"/>
    </source>
</evidence>
<feature type="domain" description="CdaR GGDEF-like" evidence="4">
    <location>
        <begin position="362"/>
        <end position="472"/>
    </location>
</feature>
<dbReference type="Pfam" id="PF13556">
    <property type="entry name" value="HTH_30"/>
    <property type="match status" value="1"/>
</dbReference>
<keyword evidence="6" id="KW-1185">Reference proteome</keyword>
<evidence type="ECO:0000313" key="6">
    <source>
        <dbReference type="Proteomes" id="UP000431401"/>
    </source>
</evidence>
<name>A0A7K0DK04_9NOCA</name>
<dbReference type="RefSeq" id="WP_194290771.1">
    <property type="nucleotide sequence ID" value="NZ_WEGI01000003.1"/>
</dbReference>
<comment type="similarity">
    <text evidence="1">Belongs to the CdaR family.</text>
</comment>
<gene>
    <name evidence="5" type="ORF">NRB56_17060</name>
</gene>
<dbReference type="InterPro" id="IPR051448">
    <property type="entry name" value="CdaR-like_regulators"/>
</dbReference>
<dbReference type="Pfam" id="PF13185">
    <property type="entry name" value="GAF_2"/>
    <property type="match status" value="1"/>
</dbReference>
<dbReference type="SUPFAM" id="SSF55781">
    <property type="entry name" value="GAF domain-like"/>
    <property type="match status" value="1"/>
</dbReference>
<dbReference type="Pfam" id="PF17853">
    <property type="entry name" value="GGDEF_2"/>
    <property type="match status" value="1"/>
</dbReference>
<comment type="caution">
    <text evidence="5">The sequence shown here is derived from an EMBL/GenBank/DDBJ whole genome shotgun (WGS) entry which is preliminary data.</text>
</comment>
<sequence>MQGVPEERAREHIGEDTAEILVRIAESALDSDAFRSLDDTLDKICLYVYSSLRCADVEIRVLDPDKEELVARGRIRIPEAALYGRNDPLFLSDPPVSYLRSGLRAPSIEVFLRARPFTARVGEFDTSSDRYSSMRECGIGAMYFAPIVRNGTTVGVLACYWRDEQLPDRGDRSLVATMCRLAAVAITTATIADEAARIRSELEDVYRHLEHDNKGLQVVQSAQSAMIRLLADRSARTIQQTATSLASAIGRSVMVCRADGVELAVQAAEEHLPALRAALSRRRTDGGDCTVIRMEGGRSPAAQGSLIITPALSPRDEYGQIIAAQAALVMGGHLQAQEMDSALSTFALPAVLLTLCHGLAGDPQIQETYGLLNITETTALYLAVARTPTPEAAFRLGRKHETLRSAGWRWLAACADGCDVLLLLHGDEPDRASARHFMAMSPQAARMGLSSPFIGLDQLPQALKQARAAASVAATDRGVAYHGDFGSFGNVAAALEPEQITDFVTATLGELRRYDARRGTGLVDTLRRYVAHSGQIAETATELSIHVNTLHQRIQRIEQVTGLDLHSYRDIARVTLALDMLRLAGDTSLS</sequence>
<feature type="domain" description="PucR C-terminal helix-turn-helix" evidence="3">
    <location>
        <begin position="522"/>
        <end position="579"/>
    </location>
</feature>
<dbReference type="EMBL" id="WEGI01000003">
    <property type="protein sequence ID" value="MQY26145.1"/>
    <property type="molecule type" value="Genomic_DNA"/>
</dbReference>
<dbReference type="Gene3D" id="3.30.450.40">
    <property type="match status" value="1"/>
</dbReference>
<dbReference type="InterPro" id="IPR029016">
    <property type="entry name" value="GAF-like_dom_sf"/>
</dbReference>
<feature type="domain" description="GAF" evidence="2">
    <location>
        <begin position="35"/>
        <end position="186"/>
    </location>
</feature>
<evidence type="ECO:0000313" key="5">
    <source>
        <dbReference type="EMBL" id="MQY26145.1"/>
    </source>
</evidence>
<dbReference type="InterPro" id="IPR025736">
    <property type="entry name" value="PucR_C-HTH_dom"/>
</dbReference>
<dbReference type="Proteomes" id="UP000431401">
    <property type="component" value="Unassembled WGS sequence"/>
</dbReference>
<dbReference type="InterPro" id="IPR042070">
    <property type="entry name" value="PucR_C-HTH_sf"/>
</dbReference>
<dbReference type="InterPro" id="IPR003018">
    <property type="entry name" value="GAF"/>
</dbReference>
<evidence type="ECO:0008006" key="7">
    <source>
        <dbReference type="Google" id="ProtNLM"/>
    </source>
</evidence>
<reference evidence="5 6" key="1">
    <citation type="submission" date="2019-10" db="EMBL/GenBank/DDBJ databases">
        <title>Nocardia macrotermitis sp. nov. and Nocardia aurantia sp. nov., isolated from the gut of fungus growing-termite Macrotermes natalensis.</title>
        <authorList>
            <person name="Benndorf R."/>
            <person name="Schwitalla J."/>
            <person name="Martin K."/>
            <person name="De Beer W."/>
            <person name="Kaster A.-K."/>
            <person name="Vollmers J."/>
            <person name="Poulsen M."/>
            <person name="Beemelmanns C."/>
        </authorList>
    </citation>
    <scope>NUCLEOTIDE SEQUENCE [LARGE SCALE GENOMIC DNA]</scope>
    <source>
        <strain evidence="5 6">RB56</strain>
    </source>
</reference>
<dbReference type="PANTHER" id="PTHR33744">
    <property type="entry name" value="CARBOHYDRATE DIACID REGULATOR"/>
    <property type="match status" value="1"/>
</dbReference>
<proteinExistence type="inferred from homology"/>
<organism evidence="5 6">
    <name type="scientific">Nocardia aurantia</name>
    <dbReference type="NCBI Taxonomy" id="2585199"/>
    <lineage>
        <taxon>Bacteria</taxon>
        <taxon>Bacillati</taxon>
        <taxon>Actinomycetota</taxon>
        <taxon>Actinomycetes</taxon>
        <taxon>Mycobacteriales</taxon>
        <taxon>Nocardiaceae</taxon>
        <taxon>Nocardia</taxon>
    </lineage>
</organism>
<evidence type="ECO:0000256" key="1">
    <source>
        <dbReference type="ARBA" id="ARBA00006754"/>
    </source>
</evidence>
<protein>
    <recommendedName>
        <fullName evidence="7">GAF domain-containing protein</fullName>
    </recommendedName>
</protein>